<comment type="similarity">
    <text evidence="4">Belongs to the CDIP1/LITAF family.</text>
</comment>
<proteinExistence type="inferred from homology"/>
<feature type="domain" description="LITAF" evidence="8">
    <location>
        <begin position="21"/>
        <end position="103"/>
    </location>
</feature>
<keyword evidence="10" id="KW-1185">Reference proteome</keyword>
<evidence type="ECO:0000259" key="8">
    <source>
        <dbReference type="PROSITE" id="PS51837"/>
    </source>
</evidence>
<evidence type="ECO:0000256" key="6">
    <source>
        <dbReference type="ARBA" id="ARBA00022833"/>
    </source>
</evidence>
<evidence type="ECO:0000256" key="2">
    <source>
        <dbReference type="ARBA" id="ARBA00004481"/>
    </source>
</evidence>
<dbReference type="AlphaFoldDB" id="A0A8T0EX66"/>
<gene>
    <name evidence="9" type="ORF">HNY73_013164</name>
</gene>
<reference evidence="9" key="2">
    <citation type="submission" date="2020-06" db="EMBL/GenBank/DDBJ databases">
        <authorList>
            <person name="Sheffer M."/>
        </authorList>
    </citation>
    <scope>NUCLEOTIDE SEQUENCE</scope>
</reference>
<dbReference type="Pfam" id="PF10601">
    <property type="entry name" value="zf-LITAF-like"/>
    <property type="match status" value="1"/>
</dbReference>
<comment type="subcellular location">
    <subcellularLocation>
        <location evidence="2">Endosome membrane</location>
        <topology evidence="2">Peripheral membrane protein</topology>
    </subcellularLocation>
    <subcellularLocation>
        <location evidence="1">Late endosome membrane</location>
    </subcellularLocation>
    <subcellularLocation>
        <location evidence="3">Lysosome membrane</location>
        <topology evidence="3">Peripheral membrane protein</topology>
        <orientation evidence="3">Cytoplasmic side</orientation>
    </subcellularLocation>
</comment>
<evidence type="ECO:0000256" key="7">
    <source>
        <dbReference type="ARBA" id="ARBA00023136"/>
    </source>
</evidence>
<dbReference type="PANTHER" id="PTHR23292:SF14">
    <property type="entry name" value="FI16615P1-RELATED"/>
    <property type="match status" value="1"/>
</dbReference>
<keyword evidence="6" id="KW-0862">Zinc</keyword>
<comment type="caution">
    <text evidence="9">The sequence shown here is derived from an EMBL/GenBank/DDBJ whole genome shotgun (WGS) entry which is preliminary data.</text>
</comment>
<organism evidence="9 10">
    <name type="scientific">Argiope bruennichi</name>
    <name type="common">Wasp spider</name>
    <name type="synonym">Aranea bruennichi</name>
    <dbReference type="NCBI Taxonomy" id="94029"/>
    <lineage>
        <taxon>Eukaryota</taxon>
        <taxon>Metazoa</taxon>
        <taxon>Ecdysozoa</taxon>
        <taxon>Arthropoda</taxon>
        <taxon>Chelicerata</taxon>
        <taxon>Arachnida</taxon>
        <taxon>Araneae</taxon>
        <taxon>Araneomorphae</taxon>
        <taxon>Entelegynae</taxon>
        <taxon>Araneoidea</taxon>
        <taxon>Araneidae</taxon>
        <taxon>Argiope</taxon>
    </lineage>
</organism>
<evidence type="ECO:0000256" key="5">
    <source>
        <dbReference type="ARBA" id="ARBA00022723"/>
    </source>
</evidence>
<keyword evidence="7" id="KW-0472">Membrane</keyword>
<evidence type="ECO:0000256" key="3">
    <source>
        <dbReference type="ARBA" id="ARBA00004630"/>
    </source>
</evidence>
<evidence type="ECO:0000256" key="4">
    <source>
        <dbReference type="ARBA" id="ARBA00005975"/>
    </source>
</evidence>
<dbReference type="GO" id="GO:0008270">
    <property type="term" value="F:zinc ion binding"/>
    <property type="evidence" value="ECO:0007669"/>
    <property type="project" value="TreeGrafter"/>
</dbReference>
<evidence type="ECO:0000313" key="9">
    <source>
        <dbReference type="EMBL" id="KAF8782933.1"/>
    </source>
</evidence>
<dbReference type="SMART" id="SM00714">
    <property type="entry name" value="LITAF"/>
    <property type="match status" value="1"/>
</dbReference>
<dbReference type="InterPro" id="IPR006629">
    <property type="entry name" value="LITAF"/>
</dbReference>
<name>A0A8T0EX66_ARGBR</name>
<dbReference type="EMBL" id="JABXBU010001863">
    <property type="protein sequence ID" value="KAF8782933.1"/>
    <property type="molecule type" value="Genomic_DNA"/>
</dbReference>
<evidence type="ECO:0000313" key="10">
    <source>
        <dbReference type="Proteomes" id="UP000807504"/>
    </source>
</evidence>
<dbReference type="GO" id="GO:0005765">
    <property type="term" value="C:lysosomal membrane"/>
    <property type="evidence" value="ECO:0007669"/>
    <property type="project" value="UniProtKB-SubCell"/>
</dbReference>
<dbReference type="InterPro" id="IPR037519">
    <property type="entry name" value="LITAF_fam"/>
</dbReference>
<reference evidence="9" key="1">
    <citation type="journal article" date="2020" name="bioRxiv">
        <title>Chromosome-level reference genome of the European wasp spider Argiope bruennichi: a resource for studies on range expansion and evolutionary adaptation.</title>
        <authorList>
            <person name="Sheffer M.M."/>
            <person name="Hoppe A."/>
            <person name="Krehenwinkel H."/>
            <person name="Uhl G."/>
            <person name="Kuss A.W."/>
            <person name="Jensen L."/>
            <person name="Jensen C."/>
            <person name="Gillespie R.G."/>
            <person name="Hoff K.J."/>
            <person name="Prost S."/>
        </authorList>
    </citation>
    <scope>NUCLEOTIDE SEQUENCE</scope>
</reference>
<accession>A0A8T0EX66</accession>
<dbReference type="GO" id="GO:0031902">
    <property type="term" value="C:late endosome membrane"/>
    <property type="evidence" value="ECO:0007669"/>
    <property type="project" value="UniProtKB-SubCell"/>
</dbReference>
<keyword evidence="5" id="KW-0479">Metal-binding</keyword>
<evidence type="ECO:0000256" key="1">
    <source>
        <dbReference type="ARBA" id="ARBA00004414"/>
    </source>
</evidence>
<sequence>MMQQTTVVVQQPPAYSPIDTHGYMIINPVPLFGENSMTVVCGNCGRQGPTKIVPENGVCAHLCAFMLAFIFLPCACVPLCSGSCKDYSHYCSACNAKLGTYKRL</sequence>
<dbReference type="Proteomes" id="UP000807504">
    <property type="component" value="Unassembled WGS sequence"/>
</dbReference>
<dbReference type="PROSITE" id="PS51837">
    <property type="entry name" value="LITAF"/>
    <property type="match status" value="1"/>
</dbReference>
<protein>
    <submittedName>
        <fullName evidence="9">Lipopolysaccharide-induced tumor necrosis like protein</fullName>
    </submittedName>
</protein>
<dbReference type="PANTHER" id="PTHR23292">
    <property type="entry name" value="LIPOPOLYSACCHARIDE-INDUCED TUMOR NECROSIS FACTOR-ALPHA FACTOR"/>
    <property type="match status" value="1"/>
</dbReference>